<dbReference type="InterPro" id="IPR029044">
    <property type="entry name" value="Nucleotide-diphossugar_trans"/>
</dbReference>
<dbReference type="CDD" id="cd00761">
    <property type="entry name" value="Glyco_tranf_GTA_type"/>
    <property type="match status" value="1"/>
</dbReference>
<dbReference type="Proteomes" id="UP000658131">
    <property type="component" value="Unassembled WGS sequence"/>
</dbReference>
<evidence type="ECO:0000259" key="1">
    <source>
        <dbReference type="Pfam" id="PF00535"/>
    </source>
</evidence>
<evidence type="ECO:0000313" key="3">
    <source>
        <dbReference type="Proteomes" id="UP000658131"/>
    </source>
</evidence>
<dbReference type="PANTHER" id="PTHR22916:SF3">
    <property type="entry name" value="UDP-GLCNAC:BETAGAL BETA-1,3-N-ACETYLGLUCOSAMINYLTRANSFERASE-LIKE PROTEIN 1"/>
    <property type="match status" value="1"/>
</dbReference>
<keyword evidence="3" id="KW-1185">Reference proteome</keyword>
<sequence length="345" mass="38668">MEKILSVAVPAYNAEHCLETCLSSMLAPDVLERLEIIVIDDGSTDSTGRIADRYAAKYPMSISVIHKENGGHGSGINAAAKAAGGKYFRVVDADDWLITGNLAAHLDELEHCGADVVVNSFHRVKMKSGRRIPVEIPLPLRGLTVSLEELPPLLGAVRNCFTIHGISYRLECYRASGALLSEKVFYEDNEFTTLPFSHVRSVFFSPLFLYQYLIGNQEQSVSDQNQVKRLPQLEQVLFRICGFLRGEEKLPPAARGYITEKAAALVTACLTVCLLREPDRPEGRMRAERLMARLREGCPPVYERSLLQYRRLLKMHRIHLGGRTLDAILDSSLYLAVRNQSRKLR</sequence>
<dbReference type="EMBL" id="JACRTB010000033">
    <property type="protein sequence ID" value="MBC8577479.1"/>
    <property type="molecule type" value="Genomic_DNA"/>
</dbReference>
<dbReference type="InterPro" id="IPR001173">
    <property type="entry name" value="Glyco_trans_2-like"/>
</dbReference>
<dbReference type="SUPFAM" id="SSF53448">
    <property type="entry name" value="Nucleotide-diphospho-sugar transferases"/>
    <property type="match status" value="1"/>
</dbReference>
<gene>
    <name evidence="2" type="ORF">H8717_13840</name>
</gene>
<name>A0ABR7NM73_9FIRM</name>
<dbReference type="Gene3D" id="3.90.550.10">
    <property type="entry name" value="Spore Coat Polysaccharide Biosynthesis Protein SpsA, Chain A"/>
    <property type="match status" value="1"/>
</dbReference>
<comment type="caution">
    <text evidence="2">The sequence shown here is derived from an EMBL/GenBank/DDBJ whole genome shotgun (WGS) entry which is preliminary data.</text>
</comment>
<feature type="domain" description="Glycosyltransferase 2-like" evidence="1">
    <location>
        <begin position="6"/>
        <end position="136"/>
    </location>
</feature>
<dbReference type="PANTHER" id="PTHR22916">
    <property type="entry name" value="GLYCOSYLTRANSFERASE"/>
    <property type="match status" value="1"/>
</dbReference>
<evidence type="ECO:0000313" key="2">
    <source>
        <dbReference type="EMBL" id="MBC8577479.1"/>
    </source>
</evidence>
<organism evidence="2 3">
    <name type="scientific">Yanshouia hominis</name>
    <dbReference type="NCBI Taxonomy" id="2763673"/>
    <lineage>
        <taxon>Bacteria</taxon>
        <taxon>Bacillati</taxon>
        <taxon>Bacillota</taxon>
        <taxon>Clostridia</taxon>
        <taxon>Eubacteriales</taxon>
        <taxon>Oscillospiraceae</taxon>
        <taxon>Yanshouia</taxon>
    </lineage>
</organism>
<reference evidence="2 3" key="1">
    <citation type="submission" date="2020-08" db="EMBL/GenBank/DDBJ databases">
        <title>Genome public.</title>
        <authorList>
            <person name="Liu C."/>
            <person name="Sun Q."/>
        </authorList>
    </citation>
    <scope>NUCLEOTIDE SEQUENCE [LARGE SCALE GENOMIC DNA]</scope>
    <source>
        <strain evidence="2 3">BX1</strain>
    </source>
</reference>
<proteinExistence type="predicted"/>
<protein>
    <submittedName>
        <fullName evidence="2">Glycosyltransferase family 2 protein</fullName>
    </submittedName>
</protein>
<dbReference type="RefSeq" id="WP_262400883.1">
    <property type="nucleotide sequence ID" value="NZ_JACRTB010000033.1"/>
</dbReference>
<dbReference type="Pfam" id="PF00535">
    <property type="entry name" value="Glycos_transf_2"/>
    <property type="match status" value="1"/>
</dbReference>
<accession>A0ABR7NM73</accession>